<dbReference type="RefSeq" id="WP_189567211.1">
    <property type="nucleotide sequence ID" value="NZ_BMXI01000002.1"/>
</dbReference>
<feature type="compositionally biased region" description="Acidic residues" evidence="1">
    <location>
        <begin position="131"/>
        <end position="141"/>
    </location>
</feature>
<dbReference type="InterPro" id="IPR007313">
    <property type="entry name" value="FxsA"/>
</dbReference>
<evidence type="ECO:0000256" key="1">
    <source>
        <dbReference type="SAM" id="MobiDB-lite"/>
    </source>
</evidence>
<accession>A0A918TDH7</accession>
<name>A0A918TDH7_9BACT</name>
<evidence type="ECO:0000313" key="3">
    <source>
        <dbReference type="EMBL" id="GHC43557.1"/>
    </source>
</evidence>
<protein>
    <recommendedName>
        <fullName evidence="5">Membrane protein FxsA</fullName>
    </recommendedName>
</protein>
<feature type="transmembrane region" description="Helical" evidence="2">
    <location>
        <begin position="5"/>
        <end position="23"/>
    </location>
</feature>
<evidence type="ECO:0000313" key="4">
    <source>
        <dbReference type="Proteomes" id="UP000644507"/>
    </source>
</evidence>
<comment type="caution">
    <text evidence="3">The sequence shown here is derived from an EMBL/GenBank/DDBJ whole genome shotgun (WGS) entry which is preliminary data.</text>
</comment>
<dbReference type="Proteomes" id="UP000644507">
    <property type="component" value="Unassembled WGS sequence"/>
</dbReference>
<evidence type="ECO:0000256" key="2">
    <source>
        <dbReference type="SAM" id="Phobius"/>
    </source>
</evidence>
<reference evidence="3" key="2">
    <citation type="submission" date="2020-09" db="EMBL/GenBank/DDBJ databases">
        <authorList>
            <person name="Sun Q."/>
            <person name="Kim S."/>
        </authorList>
    </citation>
    <scope>NUCLEOTIDE SEQUENCE</scope>
    <source>
        <strain evidence="3">KCTC 12988</strain>
    </source>
</reference>
<reference evidence="3" key="1">
    <citation type="journal article" date="2014" name="Int. J. Syst. Evol. Microbiol.">
        <title>Complete genome sequence of Corynebacterium casei LMG S-19264T (=DSM 44701T), isolated from a smear-ripened cheese.</title>
        <authorList>
            <consortium name="US DOE Joint Genome Institute (JGI-PGF)"/>
            <person name="Walter F."/>
            <person name="Albersmeier A."/>
            <person name="Kalinowski J."/>
            <person name="Ruckert C."/>
        </authorList>
    </citation>
    <scope>NUCLEOTIDE SEQUENCE</scope>
    <source>
        <strain evidence="3">KCTC 12988</strain>
    </source>
</reference>
<gene>
    <name evidence="3" type="ORF">GCM10007100_05890</name>
</gene>
<keyword evidence="2" id="KW-0472">Membrane</keyword>
<dbReference type="NCBIfam" id="NF008528">
    <property type="entry name" value="PRK11463.1-2"/>
    <property type="match status" value="1"/>
</dbReference>
<keyword evidence="2" id="KW-0812">Transmembrane</keyword>
<dbReference type="Pfam" id="PF04186">
    <property type="entry name" value="FxsA"/>
    <property type="match status" value="1"/>
</dbReference>
<dbReference type="GO" id="GO:0016020">
    <property type="term" value="C:membrane"/>
    <property type="evidence" value="ECO:0007669"/>
    <property type="project" value="InterPro"/>
</dbReference>
<dbReference type="PANTHER" id="PTHR35335:SF1">
    <property type="entry name" value="UPF0716 PROTEIN FXSA"/>
    <property type="match status" value="1"/>
</dbReference>
<evidence type="ECO:0008006" key="5">
    <source>
        <dbReference type="Google" id="ProtNLM"/>
    </source>
</evidence>
<organism evidence="3 4">
    <name type="scientific">Roseibacillus persicicus</name>
    <dbReference type="NCBI Taxonomy" id="454148"/>
    <lineage>
        <taxon>Bacteria</taxon>
        <taxon>Pseudomonadati</taxon>
        <taxon>Verrucomicrobiota</taxon>
        <taxon>Verrucomicrobiia</taxon>
        <taxon>Verrucomicrobiales</taxon>
        <taxon>Verrucomicrobiaceae</taxon>
        <taxon>Roseibacillus</taxon>
    </lineage>
</organism>
<sequence>MFGRLLLLFILVPIIELSLFMLLGKHLGLGTTLFIIVVTAFIGAALTKSQGGKALANFQNALSMGKMPHKEMVDGLLILIAGAVLLTPGFLTDTVGFLLLLPPVRAVIRQVLTDKLAKKVHVSVGGNPLDPDFDPLPEQEGESAKSVSGKVIDI</sequence>
<dbReference type="EMBL" id="BMXI01000002">
    <property type="protein sequence ID" value="GHC43557.1"/>
    <property type="molecule type" value="Genomic_DNA"/>
</dbReference>
<feature type="transmembrane region" description="Helical" evidence="2">
    <location>
        <begin position="29"/>
        <end position="47"/>
    </location>
</feature>
<feature type="region of interest" description="Disordered" evidence="1">
    <location>
        <begin position="130"/>
        <end position="154"/>
    </location>
</feature>
<dbReference type="AlphaFoldDB" id="A0A918TDH7"/>
<keyword evidence="4" id="KW-1185">Reference proteome</keyword>
<feature type="transmembrane region" description="Helical" evidence="2">
    <location>
        <begin position="76"/>
        <end position="101"/>
    </location>
</feature>
<keyword evidence="2" id="KW-1133">Transmembrane helix</keyword>
<dbReference type="PANTHER" id="PTHR35335">
    <property type="entry name" value="UPF0716 PROTEIN FXSA"/>
    <property type="match status" value="1"/>
</dbReference>
<proteinExistence type="predicted"/>